<proteinExistence type="predicted"/>
<evidence type="ECO:0000313" key="2">
    <source>
        <dbReference type="Proteomes" id="UP000029492"/>
    </source>
</evidence>
<sequence length="45" mass="5223">MRPKMRGRYFLSFLCAFSDLSAAWNFLFHFAAYSSHVPGQSNFES</sequence>
<name>A0A089NY44_9HYPH</name>
<dbReference type="EMBL" id="CP003811">
    <property type="protein sequence ID" value="AIQ91440.1"/>
    <property type="molecule type" value="Genomic_DNA"/>
</dbReference>
<protein>
    <submittedName>
        <fullName evidence="1">Protein of unassigned function</fullName>
    </submittedName>
</protein>
<gene>
    <name evidence="1" type="ORF">MOC_3685</name>
</gene>
<reference evidence="1 2" key="1">
    <citation type="journal article" date="2014" name="PLoS ONE">
        <title>Genome Information of Methylobacterium oryzae, a Plant-Probiotic Methylotroph in the Phyllosphere.</title>
        <authorList>
            <person name="Kwak M.J."/>
            <person name="Jeong H."/>
            <person name="Madhaiyan M."/>
            <person name="Lee Y."/>
            <person name="Sa T.M."/>
            <person name="Oh T.K."/>
            <person name="Kim J.F."/>
        </authorList>
    </citation>
    <scope>NUCLEOTIDE SEQUENCE [LARGE SCALE GENOMIC DNA]</scope>
    <source>
        <strain evidence="1 2">CBMB20</strain>
    </source>
</reference>
<dbReference type="STRING" id="693986.MOC_3685"/>
<dbReference type="Proteomes" id="UP000029492">
    <property type="component" value="Chromosome"/>
</dbReference>
<evidence type="ECO:0000313" key="1">
    <source>
        <dbReference type="EMBL" id="AIQ91440.1"/>
    </source>
</evidence>
<organism evidence="1 2">
    <name type="scientific">Methylobacterium oryzae CBMB20</name>
    <dbReference type="NCBI Taxonomy" id="693986"/>
    <lineage>
        <taxon>Bacteria</taxon>
        <taxon>Pseudomonadati</taxon>
        <taxon>Pseudomonadota</taxon>
        <taxon>Alphaproteobacteria</taxon>
        <taxon>Hyphomicrobiales</taxon>
        <taxon>Methylobacteriaceae</taxon>
        <taxon>Methylobacterium</taxon>
    </lineage>
</organism>
<dbReference type="AlphaFoldDB" id="A0A089NY44"/>
<dbReference type="KEGG" id="mor:MOC_3685"/>
<keyword evidence="2" id="KW-1185">Reference proteome</keyword>
<accession>A0A089NY44</accession>
<dbReference type="HOGENOM" id="CLU_3201945_0_0_5"/>